<dbReference type="FunFam" id="3.40.50.1820:FF:000089">
    <property type="entry name" value="Alpha/beta hydrolase"/>
    <property type="match status" value="1"/>
</dbReference>
<dbReference type="Gene3D" id="3.40.50.1820">
    <property type="entry name" value="alpha/beta hydrolase"/>
    <property type="match status" value="1"/>
</dbReference>
<dbReference type="InterPro" id="IPR050300">
    <property type="entry name" value="GDXG_lipolytic_enzyme"/>
</dbReference>
<comment type="caution">
    <text evidence="5">The sequence shown here is derived from an EMBL/GenBank/DDBJ whole genome shotgun (WGS) entry which is preliminary data.</text>
</comment>
<evidence type="ECO:0000256" key="1">
    <source>
        <dbReference type="ARBA" id="ARBA00010515"/>
    </source>
</evidence>
<dbReference type="EMBL" id="NHRY01000058">
    <property type="protein sequence ID" value="PPQ36380.1"/>
    <property type="molecule type" value="Genomic_DNA"/>
</dbReference>
<dbReference type="GO" id="GO:0016787">
    <property type="term" value="F:hydrolase activity"/>
    <property type="evidence" value="ECO:0007669"/>
    <property type="project" value="UniProtKB-KW"/>
</dbReference>
<proteinExistence type="inferred from homology"/>
<gene>
    <name evidence="5" type="ORF">CCS01_05110</name>
</gene>
<dbReference type="InterPro" id="IPR029058">
    <property type="entry name" value="AB_hydrolase_fold"/>
</dbReference>
<feature type="domain" description="Alpha/beta hydrolase fold-3" evidence="4">
    <location>
        <begin position="78"/>
        <end position="286"/>
    </location>
</feature>
<name>A0A2S6NLM4_RHOGL</name>
<dbReference type="PROSITE" id="PS01174">
    <property type="entry name" value="LIPASE_GDXG_SER"/>
    <property type="match status" value="1"/>
</dbReference>
<evidence type="ECO:0000259" key="4">
    <source>
        <dbReference type="Pfam" id="PF07859"/>
    </source>
</evidence>
<dbReference type="PANTHER" id="PTHR48081">
    <property type="entry name" value="AB HYDROLASE SUPERFAMILY PROTEIN C4A8.06C"/>
    <property type="match status" value="1"/>
</dbReference>
<dbReference type="RefSeq" id="WP_104517771.1">
    <property type="nucleotide sequence ID" value="NZ_NHRY01000058.1"/>
</dbReference>
<dbReference type="Pfam" id="PF07859">
    <property type="entry name" value="Abhydrolase_3"/>
    <property type="match status" value="1"/>
</dbReference>
<dbReference type="InterPro" id="IPR013094">
    <property type="entry name" value="AB_hydrolase_3"/>
</dbReference>
<feature type="active site" evidence="3">
    <location>
        <position position="156"/>
    </location>
</feature>
<dbReference type="InterPro" id="IPR033140">
    <property type="entry name" value="Lipase_GDXG_put_SER_AS"/>
</dbReference>
<dbReference type="Proteomes" id="UP000239724">
    <property type="component" value="Unassembled WGS sequence"/>
</dbReference>
<evidence type="ECO:0000256" key="2">
    <source>
        <dbReference type="ARBA" id="ARBA00022801"/>
    </source>
</evidence>
<accession>A0A2S6NLM4</accession>
<keyword evidence="6" id="KW-1185">Reference proteome</keyword>
<evidence type="ECO:0000256" key="3">
    <source>
        <dbReference type="PROSITE-ProRule" id="PRU10038"/>
    </source>
</evidence>
<dbReference type="AlphaFoldDB" id="A0A2S6NLM4"/>
<dbReference type="SUPFAM" id="SSF53474">
    <property type="entry name" value="alpha/beta-Hydrolases"/>
    <property type="match status" value="1"/>
</dbReference>
<protein>
    <submittedName>
        <fullName evidence="5">Lipase</fullName>
    </submittedName>
</protein>
<dbReference type="PANTHER" id="PTHR48081:SF8">
    <property type="entry name" value="ALPHA_BETA HYDROLASE FOLD-3 DOMAIN-CONTAINING PROTEIN-RELATED"/>
    <property type="match status" value="1"/>
</dbReference>
<sequence>MPVLPQVQALLDEFEKQGLPPFEEMSVTQAREVTLGFRDLQGEPEKVADVKDIVVPGPAGALPVRLYYPEQGKALPLVVYFHGGGWVIGDLEIVDRPCRALANASGCIVASVNYRMSPETKFPGAAEDCYATTKWLAEHAKDIGANGRFLAVSGDSAGGNLAAVVSLMARDRGGPAISYQLLIYPVTAPVEGNPFASYRDNAEGYLLTKAGMEWFWDHYLASPADGNNPYASPLHAPDLSRLPPAMVITAEFDPLRDEGQEYAKRLQQAGVKVKTSHYPGLIHGFFWMAGALSAGKDLTAEIGKELRQQAAA</sequence>
<keyword evidence="2" id="KW-0378">Hydrolase</keyword>
<dbReference type="OrthoDB" id="9806180at2"/>
<evidence type="ECO:0000313" key="5">
    <source>
        <dbReference type="EMBL" id="PPQ36380.1"/>
    </source>
</evidence>
<organism evidence="5 6">
    <name type="scientific">Rhodopila globiformis</name>
    <name type="common">Rhodopseudomonas globiformis</name>
    <dbReference type="NCBI Taxonomy" id="1071"/>
    <lineage>
        <taxon>Bacteria</taxon>
        <taxon>Pseudomonadati</taxon>
        <taxon>Pseudomonadota</taxon>
        <taxon>Alphaproteobacteria</taxon>
        <taxon>Acetobacterales</taxon>
        <taxon>Acetobacteraceae</taxon>
        <taxon>Rhodopila</taxon>
    </lineage>
</organism>
<comment type="similarity">
    <text evidence="1">Belongs to the 'GDXG' lipolytic enzyme family.</text>
</comment>
<evidence type="ECO:0000313" key="6">
    <source>
        <dbReference type="Proteomes" id="UP000239724"/>
    </source>
</evidence>
<reference evidence="5 6" key="1">
    <citation type="journal article" date="2018" name="Arch. Microbiol.">
        <title>New insights into the metabolic potential of the phototrophic purple bacterium Rhodopila globiformis DSM 161(T) from its draft genome sequence and evidence for a vanadium-dependent nitrogenase.</title>
        <authorList>
            <person name="Imhoff J.F."/>
            <person name="Rahn T."/>
            <person name="Kunzel S."/>
            <person name="Neulinger S.C."/>
        </authorList>
    </citation>
    <scope>NUCLEOTIDE SEQUENCE [LARGE SCALE GENOMIC DNA]</scope>
    <source>
        <strain evidence="5 6">DSM 161</strain>
    </source>
</reference>